<evidence type="ECO:0000256" key="9">
    <source>
        <dbReference type="ARBA" id="ARBA00023136"/>
    </source>
</evidence>
<dbReference type="EC" id="2.4.1.-" evidence="10"/>
<gene>
    <name evidence="12" type="ORF">PGLA1383_LOCUS18285</name>
</gene>
<keyword evidence="7" id="KW-1133">Transmembrane helix</keyword>
<keyword evidence="6" id="KW-0735">Signal-anchor</keyword>
<evidence type="ECO:0000256" key="7">
    <source>
        <dbReference type="ARBA" id="ARBA00022989"/>
    </source>
</evidence>
<evidence type="ECO:0000256" key="8">
    <source>
        <dbReference type="ARBA" id="ARBA00023034"/>
    </source>
</evidence>
<evidence type="ECO:0000256" key="10">
    <source>
        <dbReference type="RuleBase" id="RU363063"/>
    </source>
</evidence>
<evidence type="ECO:0000313" key="13">
    <source>
        <dbReference type="Proteomes" id="UP000654075"/>
    </source>
</evidence>
<keyword evidence="5" id="KW-0812">Transmembrane</keyword>
<feature type="signal peptide" evidence="11">
    <location>
        <begin position="1"/>
        <end position="29"/>
    </location>
</feature>
<accession>A0A813EH96</accession>
<dbReference type="PANTHER" id="PTHR11214">
    <property type="entry name" value="BETA-1,3-N-ACETYLGLUCOSAMINYLTRANSFERASE"/>
    <property type="match status" value="1"/>
</dbReference>
<dbReference type="GO" id="GO:0016758">
    <property type="term" value="F:hexosyltransferase activity"/>
    <property type="evidence" value="ECO:0007669"/>
    <property type="project" value="InterPro"/>
</dbReference>
<evidence type="ECO:0000256" key="3">
    <source>
        <dbReference type="ARBA" id="ARBA00022676"/>
    </source>
</evidence>
<evidence type="ECO:0000256" key="2">
    <source>
        <dbReference type="ARBA" id="ARBA00008661"/>
    </source>
</evidence>
<name>A0A813EH96_POLGL</name>
<evidence type="ECO:0000256" key="4">
    <source>
        <dbReference type="ARBA" id="ARBA00022679"/>
    </source>
</evidence>
<organism evidence="12 13">
    <name type="scientific">Polarella glacialis</name>
    <name type="common">Dinoflagellate</name>
    <dbReference type="NCBI Taxonomy" id="89957"/>
    <lineage>
        <taxon>Eukaryota</taxon>
        <taxon>Sar</taxon>
        <taxon>Alveolata</taxon>
        <taxon>Dinophyceae</taxon>
        <taxon>Suessiales</taxon>
        <taxon>Suessiaceae</taxon>
        <taxon>Polarella</taxon>
    </lineage>
</organism>
<protein>
    <recommendedName>
        <fullName evidence="10">Hexosyltransferase</fullName>
        <ecNumber evidence="10">2.4.1.-</ecNumber>
    </recommendedName>
</protein>
<keyword evidence="11" id="KW-0732">Signal</keyword>
<evidence type="ECO:0000256" key="11">
    <source>
        <dbReference type="SAM" id="SignalP"/>
    </source>
</evidence>
<proteinExistence type="inferred from homology"/>
<evidence type="ECO:0000256" key="5">
    <source>
        <dbReference type="ARBA" id="ARBA00022692"/>
    </source>
</evidence>
<reference evidence="12" key="1">
    <citation type="submission" date="2021-02" db="EMBL/GenBank/DDBJ databases">
        <authorList>
            <person name="Dougan E. K."/>
            <person name="Rhodes N."/>
            <person name="Thang M."/>
            <person name="Chan C."/>
        </authorList>
    </citation>
    <scope>NUCLEOTIDE SEQUENCE</scope>
</reference>
<keyword evidence="9" id="KW-0472">Membrane</keyword>
<comment type="subcellular location">
    <subcellularLocation>
        <location evidence="1 10">Golgi apparatus membrane</location>
        <topology evidence="1 10">Single-pass type II membrane protein</topology>
    </subcellularLocation>
</comment>
<evidence type="ECO:0000256" key="6">
    <source>
        <dbReference type="ARBA" id="ARBA00022968"/>
    </source>
</evidence>
<sequence length="362" mass="40437">MPSLCAAPRFCTPLAILATIHWVAQPCCCLRLGIMVTSRWAEHERRQTQRHAIHSCTPATGSGHDIELLFFMGDPHAEEEAAALREQAESGDLVQVGGPDTDPPVPRDATYVLDRPCARTFRLAHGTAWLAANRPEQDYVMYLDDDSFLNLPRLLFHLEHQATDRLAMGFVMETQLDWSSTHVCELCDPCEPCRNDTATLDFCAMFPDMSLGGCIMAVQNCQIFEDTEEDYTLARCVTEKHRAIARLAQYFGSTHAPRWMLGMGWVFGSRIVQYIGRNANRLKVRGAADVSLGFWLAPMEGVRFVSMNDGYFHDHPESKSIFARPCTDQSVLVHRMTPASWNAGFDAEKCELTCDGAGSIEA</sequence>
<keyword evidence="4" id="KW-0808">Transferase</keyword>
<dbReference type="InterPro" id="IPR002659">
    <property type="entry name" value="Glyco_trans_31"/>
</dbReference>
<dbReference type="Proteomes" id="UP000654075">
    <property type="component" value="Unassembled WGS sequence"/>
</dbReference>
<keyword evidence="13" id="KW-1185">Reference proteome</keyword>
<dbReference type="OrthoDB" id="1158011at2759"/>
<keyword evidence="8 10" id="KW-0333">Golgi apparatus</keyword>
<comment type="caution">
    <text evidence="12">The sequence shown here is derived from an EMBL/GenBank/DDBJ whole genome shotgun (WGS) entry which is preliminary data.</text>
</comment>
<dbReference type="EMBL" id="CAJNNV010011627">
    <property type="protein sequence ID" value="CAE8599946.1"/>
    <property type="molecule type" value="Genomic_DNA"/>
</dbReference>
<evidence type="ECO:0000313" key="12">
    <source>
        <dbReference type="EMBL" id="CAE8599946.1"/>
    </source>
</evidence>
<comment type="similarity">
    <text evidence="2 10">Belongs to the glycosyltransferase 31 family.</text>
</comment>
<keyword evidence="3 10" id="KW-0328">Glycosyltransferase</keyword>
<dbReference type="GO" id="GO:0000139">
    <property type="term" value="C:Golgi membrane"/>
    <property type="evidence" value="ECO:0007669"/>
    <property type="project" value="UniProtKB-SubCell"/>
</dbReference>
<evidence type="ECO:0000256" key="1">
    <source>
        <dbReference type="ARBA" id="ARBA00004323"/>
    </source>
</evidence>
<feature type="chain" id="PRO_5032622562" description="Hexosyltransferase" evidence="11">
    <location>
        <begin position="30"/>
        <end position="362"/>
    </location>
</feature>
<dbReference type="AlphaFoldDB" id="A0A813EH96"/>
<dbReference type="PANTHER" id="PTHR11214:SF3">
    <property type="entry name" value="BETA-1,3-GALACTOSYLTRANSFERASE 6"/>
    <property type="match status" value="1"/>
</dbReference>